<evidence type="ECO:0000313" key="2">
    <source>
        <dbReference type="EMBL" id="EDO43769.1"/>
    </source>
</evidence>
<dbReference type="PROSITE" id="PS50022">
    <property type="entry name" value="FA58C_3"/>
    <property type="match status" value="1"/>
</dbReference>
<proteinExistence type="predicted"/>
<dbReference type="EMBL" id="DS469550">
    <property type="protein sequence ID" value="EDO43769.1"/>
    <property type="molecule type" value="Genomic_DNA"/>
</dbReference>
<dbReference type="InterPro" id="IPR000421">
    <property type="entry name" value="FA58C"/>
</dbReference>
<dbReference type="PhylomeDB" id="A7RXG2"/>
<dbReference type="Gene3D" id="2.60.120.260">
    <property type="entry name" value="Galactose-binding domain-like"/>
    <property type="match status" value="1"/>
</dbReference>
<protein>
    <recommendedName>
        <fullName evidence="1">F5/8 type C domain-containing protein</fullName>
    </recommendedName>
</protein>
<gene>
    <name evidence="2" type="ORF">NEMVEDRAFT_v1g203593</name>
</gene>
<evidence type="ECO:0000313" key="3">
    <source>
        <dbReference type="Proteomes" id="UP000001593"/>
    </source>
</evidence>
<evidence type="ECO:0000259" key="1">
    <source>
        <dbReference type="PROSITE" id="PS50022"/>
    </source>
</evidence>
<organism evidence="2 3">
    <name type="scientific">Nematostella vectensis</name>
    <name type="common">Starlet sea anemone</name>
    <dbReference type="NCBI Taxonomy" id="45351"/>
    <lineage>
        <taxon>Eukaryota</taxon>
        <taxon>Metazoa</taxon>
        <taxon>Cnidaria</taxon>
        <taxon>Anthozoa</taxon>
        <taxon>Hexacorallia</taxon>
        <taxon>Actiniaria</taxon>
        <taxon>Edwardsiidae</taxon>
        <taxon>Nematostella</taxon>
    </lineage>
</organism>
<dbReference type="Pfam" id="PF00754">
    <property type="entry name" value="F5_F8_type_C"/>
    <property type="match status" value="1"/>
</dbReference>
<reference evidence="2 3" key="1">
    <citation type="journal article" date="2007" name="Science">
        <title>Sea anemone genome reveals ancestral eumetazoan gene repertoire and genomic organization.</title>
        <authorList>
            <person name="Putnam N.H."/>
            <person name="Srivastava M."/>
            <person name="Hellsten U."/>
            <person name="Dirks B."/>
            <person name="Chapman J."/>
            <person name="Salamov A."/>
            <person name="Terry A."/>
            <person name="Shapiro H."/>
            <person name="Lindquist E."/>
            <person name="Kapitonov V.V."/>
            <person name="Jurka J."/>
            <person name="Genikhovich G."/>
            <person name="Grigoriev I.V."/>
            <person name="Lucas S.M."/>
            <person name="Steele R.E."/>
            <person name="Finnerty J.R."/>
            <person name="Technau U."/>
            <person name="Martindale M.Q."/>
            <person name="Rokhsar D.S."/>
        </authorList>
    </citation>
    <scope>NUCLEOTIDE SEQUENCE [LARGE SCALE GENOMIC DNA]</scope>
    <source>
        <strain evidence="3">CH2 X CH6</strain>
    </source>
</reference>
<keyword evidence="3" id="KW-1185">Reference proteome</keyword>
<dbReference type="HOGENOM" id="CLU_1596456_0_0_1"/>
<name>A7RXG2_NEMVE</name>
<dbReference type="InterPro" id="IPR008979">
    <property type="entry name" value="Galactose-bd-like_sf"/>
</dbReference>
<dbReference type="PANTHER" id="PTHR24543">
    <property type="entry name" value="MULTICOPPER OXIDASE-RELATED"/>
    <property type="match status" value="1"/>
</dbReference>
<dbReference type="InParanoid" id="A7RXG2"/>
<feature type="domain" description="F5/8 type C" evidence="1">
    <location>
        <begin position="56"/>
        <end position="167"/>
    </location>
</feature>
<sequence length="167" mass="18510">MRHHSKVHPAVKSECQVATVHVVPVAVGRFFKFVPGHYDKHFQCWKIEMMGFEPACNDALGMENGAIKASKISATSSQTGAQPSQGRLNGGGAWCPDKIHHVHTYTAANNSLEIDLEKEYIIDGFASQGHMKTDDPRWVMAYVVHYSEDGASWDIIKSSENDWVGIP</sequence>
<dbReference type="Proteomes" id="UP000001593">
    <property type="component" value="Unassembled WGS sequence"/>
</dbReference>
<accession>A7RXG2</accession>
<dbReference type="AlphaFoldDB" id="A7RXG2"/>
<dbReference type="PANTHER" id="PTHR24543:SF291">
    <property type="entry name" value="SMOKE ALARM, ISOFORM D"/>
    <property type="match status" value="1"/>
</dbReference>
<dbReference type="SUPFAM" id="SSF49785">
    <property type="entry name" value="Galactose-binding domain-like"/>
    <property type="match status" value="1"/>
</dbReference>